<evidence type="ECO:0000313" key="3">
    <source>
        <dbReference type="Proteomes" id="UP001500212"/>
    </source>
</evidence>
<evidence type="ECO:0000313" key="2">
    <source>
        <dbReference type="EMBL" id="GAA4618705.1"/>
    </source>
</evidence>
<keyword evidence="3" id="KW-1185">Reference proteome</keyword>
<protein>
    <submittedName>
        <fullName evidence="2">DUF4913 domain-containing protein</fullName>
    </submittedName>
</protein>
<reference evidence="3" key="1">
    <citation type="journal article" date="2019" name="Int. J. Syst. Evol. Microbiol.">
        <title>The Global Catalogue of Microorganisms (GCM) 10K type strain sequencing project: providing services to taxonomists for standard genome sequencing and annotation.</title>
        <authorList>
            <consortium name="The Broad Institute Genomics Platform"/>
            <consortium name="The Broad Institute Genome Sequencing Center for Infectious Disease"/>
            <person name="Wu L."/>
            <person name="Ma J."/>
        </authorList>
    </citation>
    <scope>NUCLEOTIDE SEQUENCE [LARGE SCALE GENOMIC DNA]</scope>
    <source>
        <strain evidence="3">JCM 17938</strain>
    </source>
</reference>
<accession>A0ABP8TZG4</accession>
<dbReference type="InterPro" id="IPR032584">
    <property type="entry name" value="DUF4913"/>
</dbReference>
<gene>
    <name evidence="2" type="ORF">GCM10023195_84260</name>
</gene>
<name>A0ABP8TZG4_9ACTN</name>
<dbReference type="RefSeq" id="WP_345366894.1">
    <property type="nucleotide sequence ID" value="NZ_BAABHJ010000040.1"/>
</dbReference>
<evidence type="ECO:0000256" key="1">
    <source>
        <dbReference type="SAM" id="MobiDB-lite"/>
    </source>
</evidence>
<proteinExistence type="predicted"/>
<feature type="region of interest" description="Disordered" evidence="1">
    <location>
        <begin position="167"/>
        <end position="188"/>
    </location>
</feature>
<dbReference type="EMBL" id="BAABHJ010000040">
    <property type="protein sequence ID" value="GAA4618705.1"/>
    <property type="molecule type" value="Genomic_DNA"/>
</dbReference>
<organism evidence="2 3">
    <name type="scientific">Actinoallomurus liliacearum</name>
    <dbReference type="NCBI Taxonomy" id="1080073"/>
    <lineage>
        <taxon>Bacteria</taxon>
        <taxon>Bacillati</taxon>
        <taxon>Actinomycetota</taxon>
        <taxon>Actinomycetes</taxon>
        <taxon>Streptosporangiales</taxon>
        <taxon>Thermomonosporaceae</taxon>
        <taxon>Actinoallomurus</taxon>
    </lineage>
</organism>
<feature type="compositionally biased region" description="Polar residues" evidence="1">
    <location>
        <begin position="174"/>
        <end position="188"/>
    </location>
</feature>
<comment type="caution">
    <text evidence="2">The sequence shown here is derived from an EMBL/GenBank/DDBJ whole genome shotgun (WGS) entry which is preliminary data.</text>
</comment>
<dbReference type="Proteomes" id="UP001500212">
    <property type="component" value="Unassembled WGS sequence"/>
</dbReference>
<sequence length="188" mass="21299">MTDSPDGLAQDLADLRAVVEIHGHSLARHTELINGLRDRAGSPISIDADETIDQPDDERQPVPTFILYMEDPEAILELQTMAEWVNVLLVPIYIDQVSPLRPWCSRWWEHPEARARLHALWMAWQELTHPPVCGHTGPSIWHRDHLDPTLLRLRAPDGPFAKCMIDPERPAHNVTPTTPVESFGPPQT</sequence>
<dbReference type="Pfam" id="PF16259">
    <property type="entry name" value="DUF4913"/>
    <property type="match status" value="1"/>
</dbReference>